<dbReference type="PATRIC" id="fig|728005.3.peg.1133"/>
<dbReference type="GO" id="GO:0003677">
    <property type="term" value="F:DNA binding"/>
    <property type="evidence" value="ECO:0007669"/>
    <property type="project" value="UniProtKB-KW"/>
</dbReference>
<keyword evidence="5" id="KW-1185">Reference proteome</keyword>
<dbReference type="AlphaFoldDB" id="A0A0F5PWT2"/>
<feature type="domain" description="Schlafen AlbA-2" evidence="1">
    <location>
        <begin position="153"/>
        <end position="287"/>
    </location>
</feature>
<evidence type="ECO:0000313" key="5">
    <source>
        <dbReference type="Proteomes" id="UP000033519"/>
    </source>
</evidence>
<dbReference type="Pfam" id="PF04326">
    <property type="entry name" value="SLFN_AlbA_2"/>
    <property type="match status" value="1"/>
</dbReference>
<name>A0A0F5PWT2_9HYPH</name>
<dbReference type="RefSeq" id="WP_046171764.1">
    <property type="nucleotide sequence ID" value="NZ_FOMB01000021.1"/>
</dbReference>
<evidence type="ECO:0000313" key="6">
    <source>
        <dbReference type="Proteomes" id="UP000182258"/>
    </source>
</evidence>
<dbReference type="EMBL" id="LAPV01000137">
    <property type="protein sequence ID" value="KKC32294.1"/>
    <property type="molecule type" value="Genomic_DNA"/>
</dbReference>
<dbReference type="InterPro" id="IPR007421">
    <property type="entry name" value="Schlafen_AlbA_2_dom"/>
</dbReference>
<accession>A0A0F5PWT2</accession>
<evidence type="ECO:0000313" key="4">
    <source>
        <dbReference type="EMBL" id="SFD10299.1"/>
    </source>
</evidence>
<dbReference type="InterPro" id="IPR027417">
    <property type="entry name" value="P-loop_NTPase"/>
</dbReference>
<protein>
    <submittedName>
        <fullName evidence="4">Putative DNA-binding domain-containing protein</fullName>
    </submittedName>
</protein>
<dbReference type="OrthoDB" id="88903at2"/>
<dbReference type="EMBL" id="FOMB01000021">
    <property type="protein sequence ID" value="SFD10299.1"/>
    <property type="molecule type" value="Genomic_DNA"/>
</dbReference>
<dbReference type="InterPro" id="IPR038461">
    <property type="entry name" value="Schlafen_AlbA_2_dom_sf"/>
</dbReference>
<sequence length="447" mass="48816">MWADSDTDVDFLNYSEVAEMIADLVADKGLLPLSIGVFGGWGMGKSTTLKLVEGELAKNQDRYLVVKFDAWMYQNFDDARAALMSVGEARAPGSPSGAWNMVKNRALLMMMMRTKPSTYSWKNPKRGAKMDIRMMLDGGEAFLKQMIADEVQETLTLDFKRGTMFKDGNLDNPNKVTLGAALSAFANAVGGILVLGVDARKNPEGVDCAGELMPVANLGKAQTTLTQAVGDLLQSRQSGIRVYAIPSVEHLGSGYLVVEVPASDQRPHRSQADAKYYKRAGASNYIMEHYEVVDAIRSSAAPTLRLGHELTKGISRPHENRNEARIHLALTNVGKATARHASLQIVGVGPYNVGWDGLGENVFMSHYSGTRTISHIPELVIHPGETRFICMLLLDVSDVKGQGTKIGGVPDQRTPLKITYRCNAEHYGGEPEVLEIALHDIYSASLF</sequence>
<evidence type="ECO:0000313" key="3">
    <source>
        <dbReference type="EMBL" id="KKC32294.1"/>
    </source>
</evidence>
<reference evidence="4 6" key="2">
    <citation type="submission" date="2016-10" db="EMBL/GenBank/DDBJ databases">
        <authorList>
            <person name="de Groot N.N."/>
        </authorList>
    </citation>
    <scope>NUCLEOTIDE SEQUENCE [LARGE SCALE GENOMIC DNA]</scope>
    <source>
        <strain evidence="4 6">CGMCC 1.10210</strain>
    </source>
</reference>
<evidence type="ECO:0000259" key="1">
    <source>
        <dbReference type="Pfam" id="PF04326"/>
    </source>
</evidence>
<dbReference type="Proteomes" id="UP000182258">
    <property type="component" value="Unassembled WGS sequence"/>
</dbReference>
<dbReference type="Proteomes" id="UP000033519">
    <property type="component" value="Unassembled WGS sequence"/>
</dbReference>
<reference evidence="3 5" key="1">
    <citation type="submission" date="2015-03" db="EMBL/GenBank/DDBJ databases">
        <authorList>
            <person name="Lepp D."/>
            <person name="Hassan Y.I."/>
            <person name="Li X.-Z."/>
            <person name="Zhou T."/>
        </authorList>
    </citation>
    <scope>NUCLEOTIDE SEQUENCE [LARGE SCALE GENOMIC DNA]</scope>
    <source>
        <strain evidence="3 5">Cr7-05</strain>
    </source>
</reference>
<organism evidence="4 6">
    <name type="scientific">Devosia psychrophila</name>
    <dbReference type="NCBI Taxonomy" id="728005"/>
    <lineage>
        <taxon>Bacteria</taxon>
        <taxon>Pseudomonadati</taxon>
        <taxon>Pseudomonadota</taxon>
        <taxon>Alphaproteobacteria</taxon>
        <taxon>Hyphomicrobiales</taxon>
        <taxon>Devosiaceae</taxon>
        <taxon>Devosia</taxon>
    </lineage>
</organism>
<dbReference type="InterPro" id="IPR011646">
    <property type="entry name" value="KAP_P-loop"/>
</dbReference>
<feature type="domain" description="KAP NTPase" evidence="2">
    <location>
        <begin position="15"/>
        <end position="85"/>
    </location>
</feature>
<proteinExistence type="predicted"/>
<evidence type="ECO:0000259" key="2">
    <source>
        <dbReference type="Pfam" id="PF07693"/>
    </source>
</evidence>
<keyword evidence="4" id="KW-0238">DNA-binding</keyword>
<dbReference type="SUPFAM" id="SSF52540">
    <property type="entry name" value="P-loop containing nucleoside triphosphate hydrolases"/>
    <property type="match status" value="1"/>
</dbReference>
<gene>
    <name evidence="4" type="ORF">SAMN04488059_12127</name>
    <name evidence="3" type="ORF">WH91_14725</name>
</gene>
<dbReference type="Pfam" id="PF07693">
    <property type="entry name" value="KAP_NTPase"/>
    <property type="match status" value="1"/>
</dbReference>
<dbReference type="Gene3D" id="3.30.950.30">
    <property type="entry name" value="Schlafen, AAA domain"/>
    <property type="match status" value="1"/>
</dbReference>